<sequence>MASSAGAPQSPAVAHHLRSLGVGSDPSQPSPQKIFNEIIHKIPTIQKFTEIIYENISPSDGALICQSLEASEHVERRNIRVNFNAFTRTLRIRIMPTELHEAHQRWAYDALVEWTQDACHLAEVHNVPGGRVKGGAEIWRRNGTGNLATTEMTIFPVPNTPVINEHIEFTKGQLFGAAAIGCPDAGTVLSLRISRLREITEERLVKNMGLMPA</sequence>
<dbReference type="Proteomes" id="UP000002624">
    <property type="component" value="Unassembled WGS sequence"/>
</dbReference>
<gene>
    <name evidence="1" type="ORF">HCDG_03313</name>
</gene>
<evidence type="ECO:0000313" key="1">
    <source>
        <dbReference type="EMBL" id="EER43415.1"/>
    </source>
</evidence>
<name>C6HAT2_AJECH</name>
<dbReference type="VEuPathDB" id="FungiDB:HCDG_03313"/>
<dbReference type="STRING" id="544712.C6HAT2"/>
<dbReference type="OMA" id="TEMTIFP"/>
<protein>
    <submittedName>
        <fullName evidence="1">Uncharacterized protein</fullName>
    </submittedName>
</protein>
<accession>C6HAT2</accession>
<dbReference type="AlphaFoldDB" id="C6HAT2"/>
<dbReference type="HOGENOM" id="CLU_062454_1_0_1"/>
<dbReference type="EMBL" id="GG692421">
    <property type="protein sequence ID" value="EER43415.1"/>
    <property type="molecule type" value="Genomic_DNA"/>
</dbReference>
<dbReference type="OrthoDB" id="76567at2759"/>
<organism evidence="1 2">
    <name type="scientific">Ajellomyces capsulatus (strain H143)</name>
    <name type="common">Darling's disease fungus</name>
    <name type="synonym">Histoplasma capsulatum</name>
    <dbReference type="NCBI Taxonomy" id="544712"/>
    <lineage>
        <taxon>Eukaryota</taxon>
        <taxon>Fungi</taxon>
        <taxon>Dikarya</taxon>
        <taxon>Ascomycota</taxon>
        <taxon>Pezizomycotina</taxon>
        <taxon>Eurotiomycetes</taxon>
        <taxon>Eurotiomycetidae</taxon>
        <taxon>Onygenales</taxon>
        <taxon>Ajellomycetaceae</taxon>
        <taxon>Histoplasma</taxon>
    </lineage>
</organism>
<evidence type="ECO:0000313" key="2">
    <source>
        <dbReference type="Proteomes" id="UP000002624"/>
    </source>
</evidence>
<proteinExistence type="predicted"/>
<reference evidence="2" key="1">
    <citation type="submission" date="2009-05" db="EMBL/GenBank/DDBJ databases">
        <title>The genome sequence of Ajellomyces capsulatus strain H143.</title>
        <authorList>
            <person name="Champion M."/>
            <person name="Cuomo C.A."/>
            <person name="Ma L.-J."/>
            <person name="Henn M.R."/>
            <person name="Sil A."/>
            <person name="Goldman B."/>
            <person name="Young S.K."/>
            <person name="Kodira C.D."/>
            <person name="Zeng Q."/>
            <person name="Koehrsen M."/>
            <person name="Alvarado L."/>
            <person name="Berlin A.M."/>
            <person name="Borenstein D."/>
            <person name="Chen Z."/>
            <person name="Engels R."/>
            <person name="Freedman E."/>
            <person name="Gellesch M."/>
            <person name="Goldberg J."/>
            <person name="Griggs A."/>
            <person name="Gujja S."/>
            <person name="Heiman D.I."/>
            <person name="Hepburn T.A."/>
            <person name="Howarth C."/>
            <person name="Jen D."/>
            <person name="Larson L."/>
            <person name="Lewis B."/>
            <person name="Mehta T."/>
            <person name="Park D."/>
            <person name="Pearson M."/>
            <person name="Roberts A."/>
            <person name="Saif S."/>
            <person name="Shea T.D."/>
            <person name="Shenoy N."/>
            <person name="Sisk P."/>
            <person name="Stolte C."/>
            <person name="Sykes S."/>
            <person name="Walk T."/>
            <person name="White J."/>
            <person name="Yandava C."/>
            <person name="Klein B."/>
            <person name="McEwen J.G."/>
            <person name="Puccia R."/>
            <person name="Goldman G.H."/>
            <person name="Felipe M.S."/>
            <person name="Nino-Vega G."/>
            <person name="San-Blas G."/>
            <person name="Taylor J.W."/>
            <person name="Mendoza L."/>
            <person name="Galagan J.E."/>
            <person name="Nusbaum C."/>
            <person name="Birren B.W."/>
        </authorList>
    </citation>
    <scope>NUCLEOTIDE SEQUENCE [LARGE SCALE GENOMIC DNA]</scope>
    <source>
        <strain evidence="2">H143</strain>
    </source>
</reference>